<feature type="domain" description="Aldehyde dehydrogenase" evidence="8">
    <location>
        <begin position="26"/>
        <end position="440"/>
    </location>
</feature>
<evidence type="ECO:0000256" key="5">
    <source>
        <dbReference type="PIRSR" id="PIRSR036492-1"/>
    </source>
</evidence>
<accession>A0A3N4L337</accession>
<dbReference type="Pfam" id="PF00171">
    <property type="entry name" value="Aldedh"/>
    <property type="match status" value="1"/>
</dbReference>
<proteinExistence type="inferred from homology"/>
<name>A0A3N4L337_9PEZI</name>
<dbReference type="InterPro" id="IPR016162">
    <property type="entry name" value="Ald_DH_N"/>
</dbReference>
<organism evidence="9 10">
    <name type="scientific">Morchella conica CCBAS932</name>
    <dbReference type="NCBI Taxonomy" id="1392247"/>
    <lineage>
        <taxon>Eukaryota</taxon>
        <taxon>Fungi</taxon>
        <taxon>Dikarya</taxon>
        <taxon>Ascomycota</taxon>
        <taxon>Pezizomycotina</taxon>
        <taxon>Pezizomycetes</taxon>
        <taxon>Pezizales</taxon>
        <taxon>Morchellaceae</taxon>
        <taxon>Morchella</taxon>
    </lineage>
</organism>
<comment type="similarity">
    <text evidence="1 4 7">Belongs to the aldehyde dehydrogenase family.</text>
</comment>
<dbReference type="GO" id="GO:0005737">
    <property type="term" value="C:cytoplasm"/>
    <property type="evidence" value="ECO:0007669"/>
    <property type="project" value="TreeGrafter"/>
</dbReference>
<evidence type="ECO:0000256" key="6">
    <source>
        <dbReference type="PROSITE-ProRule" id="PRU10007"/>
    </source>
</evidence>
<evidence type="ECO:0000259" key="8">
    <source>
        <dbReference type="Pfam" id="PF00171"/>
    </source>
</evidence>
<evidence type="ECO:0000256" key="7">
    <source>
        <dbReference type="RuleBase" id="RU003345"/>
    </source>
</evidence>
<dbReference type="PROSITE" id="PS00070">
    <property type="entry name" value="ALDEHYDE_DEHYDR_CYS"/>
    <property type="match status" value="1"/>
</dbReference>
<reference evidence="9 10" key="1">
    <citation type="journal article" date="2018" name="Nat. Ecol. Evol.">
        <title>Pezizomycetes genomes reveal the molecular basis of ectomycorrhizal truffle lifestyle.</title>
        <authorList>
            <person name="Murat C."/>
            <person name="Payen T."/>
            <person name="Noel B."/>
            <person name="Kuo A."/>
            <person name="Morin E."/>
            <person name="Chen J."/>
            <person name="Kohler A."/>
            <person name="Krizsan K."/>
            <person name="Balestrini R."/>
            <person name="Da Silva C."/>
            <person name="Montanini B."/>
            <person name="Hainaut M."/>
            <person name="Levati E."/>
            <person name="Barry K.W."/>
            <person name="Belfiori B."/>
            <person name="Cichocki N."/>
            <person name="Clum A."/>
            <person name="Dockter R.B."/>
            <person name="Fauchery L."/>
            <person name="Guy J."/>
            <person name="Iotti M."/>
            <person name="Le Tacon F."/>
            <person name="Lindquist E.A."/>
            <person name="Lipzen A."/>
            <person name="Malagnac F."/>
            <person name="Mello A."/>
            <person name="Molinier V."/>
            <person name="Miyauchi S."/>
            <person name="Poulain J."/>
            <person name="Riccioni C."/>
            <person name="Rubini A."/>
            <person name="Sitrit Y."/>
            <person name="Splivallo R."/>
            <person name="Traeger S."/>
            <person name="Wang M."/>
            <person name="Zifcakova L."/>
            <person name="Wipf D."/>
            <person name="Zambonelli A."/>
            <person name="Paolocci F."/>
            <person name="Nowrousian M."/>
            <person name="Ottonello S."/>
            <person name="Baldrian P."/>
            <person name="Spatafora J.W."/>
            <person name="Henrissat B."/>
            <person name="Nagy L.G."/>
            <person name="Aury J.M."/>
            <person name="Wincker P."/>
            <person name="Grigoriev I.V."/>
            <person name="Bonfante P."/>
            <person name="Martin F.M."/>
        </authorList>
    </citation>
    <scope>NUCLEOTIDE SEQUENCE [LARGE SCALE GENOMIC DNA]</scope>
    <source>
        <strain evidence="9 10">CCBAS932</strain>
    </source>
</reference>
<keyword evidence="10" id="KW-1185">Reference proteome</keyword>
<evidence type="ECO:0000256" key="1">
    <source>
        <dbReference type="ARBA" id="ARBA00009986"/>
    </source>
</evidence>
<feature type="active site" evidence="5">
    <location>
        <position position="257"/>
    </location>
</feature>
<dbReference type="EMBL" id="ML119111">
    <property type="protein sequence ID" value="RPB15889.1"/>
    <property type="molecule type" value="Genomic_DNA"/>
</dbReference>
<dbReference type="FunFam" id="3.40.605.10:FF:000004">
    <property type="entry name" value="Aldehyde dehydrogenase"/>
    <property type="match status" value="1"/>
</dbReference>
<dbReference type="SUPFAM" id="SSF53720">
    <property type="entry name" value="ALDH-like"/>
    <property type="match status" value="1"/>
</dbReference>
<protein>
    <recommendedName>
        <fullName evidence="4">Aldehyde dehydrogenase</fullName>
    </recommendedName>
</protein>
<dbReference type="Gene3D" id="3.40.309.10">
    <property type="entry name" value="Aldehyde Dehydrogenase, Chain A, domain 2"/>
    <property type="match status" value="1"/>
</dbReference>
<evidence type="ECO:0000256" key="3">
    <source>
        <dbReference type="ARBA" id="ARBA00023002"/>
    </source>
</evidence>
<dbReference type="Gene3D" id="3.40.605.10">
    <property type="entry name" value="Aldehyde Dehydrogenase, Chain A, domain 1"/>
    <property type="match status" value="1"/>
</dbReference>
<dbReference type="InParanoid" id="A0A3N4L337"/>
<keyword evidence="3 4" id="KW-0560">Oxidoreductase</keyword>
<dbReference type="GO" id="GO:0006081">
    <property type="term" value="P:aldehyde metabolic process"/>
    <property type="evidence" value="ECO:0007669"/>
    <property type="project" value="InterPro"/>
</dbReference>
<dbReference type="AlphaFoldDB" id="A0A3N4L337"/>
<dbReference type="InterPro" id="IPR029510">
    <property type="entry name" value="Ald_DH_CS_GLU"/>
</dbReference>
<dbReference type="InterPro" id="IPR015590">
    <property type="entry name" value="Aldehyde_DH_dom"/>
</dbReference>
<dbReference type="PROSITE" id="PS00687">
    <property type="entry name" value="ALDEHYDE_DEHYDR_GLU"/>
    <property type="match status" value="1"/>
</dbReference>
<evidence type="ECO:0000256" key="4">
    <source>
        <dbReference type="PIRNR" id="PIRNR036492"/>
    </source>
</evidence>
<dbReference type="Proteomes" id="UP000277580">
    <property type="component" value="Unassembled WGS sequence"/>
</dbReference>
<evidence type="ECO:0000313" key="10">
    <source>
        <dbReference type="Proteomes" id="UP000277580"/>
    </source>
</evidence>
<dbReference type="InterPro" id="IPR016163">
    <property type="entry name" value="Ald_DH_C"/>
</dbReference>
<dbReference type="PIRSF" id="PIRSF036492">
    <property type="entry name" value="ALDH"/>
    <property type="match status" value="1"/>
</dbReference>
<dbReference type="GO" id="GO:0016117">
    <property type="term" value="P:carotenoid biosynthetic process"/>
    <property type="evidence" value="ECO:0007669"/>
    <property type="project" value="UniProtKB-KW"/>
</dbReference>
<feature type="active site" evidence="5 6">
    <location>
        <position position="223"/>
    </location>
</feature>
<dbReference type="OrthoDB" id="440325at2759"/>
<dbReference type="STRING" id="1392247.A0A3N4L337"/>
<dbReference type="InterPro" id="IPR016161">
    <property type="entry name" value="Ald_DH/histidinol_DH"/>
</dbReference>
<gene>
    <name evidence="9" type="ORF">P167DRAFT_532826</name>
</gene>
<dbReference type="GO" id="GO:0004029">
    <property type="term" value="F:aldehyde dehydrogenase (NAD+) activity"/>
    <property type="evidence" value="ECO:0007669"/>
    <property type="project" value="TreeGrafter"/>
</dbReference>
<dbReference type="InterPro" id="IPR012394">
    <property type="entry name" value="Aldehyde_DH_NAD(P)"/>
</dbReference>
<dbReference type="PANTHER" id="PTHR43570">
    <property type="entry name" value="ALDEHYDE DEHYDROGENASE"/>
    <property type="match status" value="1"/>
</dbReference>
<dbReference type="FunCoup" id="A0A3N4L337">
    <property type="interactions" value="430"/>
</dbReference>
<evidence type="ECO:0000256" key="2">
    <source>
        <dbReference type="ARBA" id="ARBA00022746"/>
    </source>
</evidence>
<evidence type="ECO:0000313" key="9">
    <source>
        <dbReference type="EMBL" id="RPB15889.1"/>
    </source>
</evidence>
<sequence length="530" mass="58346">MASQMPMFVETPVATIPPLHNRLHSTFSMLKTYPLEYRLEQLNKLYWAIKDNEQLLADALHADFRKPYHEVYLTEINWLETVVLGMMKNLREWAKDQPIKGVPMTTSLFNKPKMRSEPLGVVLIIGPSNFPAQLVLHPLIGAIAGGNTAVVKPSELTPNTSAVVTRIIEALDPSAYAVVNGGIPETTQLLDLKWDKIVYTGSTRVGRIVAAAAAKNLTPVLLELGGLNPVFVTASANAAIAAKRTAWGKLHNAGQICIAPNYVLVHPSQEQAFVQGFIQALSTYLPNGAKGTPDMASIIDGRSFERVKGLLQTTKGTILCGGGVDERTRFIEPTLVKVNDVGDALMNEEIFGPVLAMLVVDNVDEMLSIARGAGETPLAMYVFSSEKEEQEKLMRGMKSGGVSINDVMLHASMTDVPFGGVGESGHGKYRGRDTFESFVHKRPVLSQPMWIEKQLRLRYSPYTPESLKMIKSMLGDPKSPYSRNWDGKSVPLWWRVLGFGAADMKGMLFRWVVLLTTLWLGKSLVTGLEK</sequence>
<dbReference type="InterPro" id="IPR016160">
    <property type="entry name" value="Ald_DH_CS_CYS"/>
</dbReference>
<dbReference type="PANTHER" id="PTHR43570:SF11">
    <property type="entry name" value="ALDEHYDE DEHYDROGENASE"/>
    <property type="match status" value="1"/>
</dbReference>
<keyword evidence="2" id="KW-0125">Carotenoid biosynthesis</keyword>